<keyword evidence="1" id="KW-0677">Repeat</keyword>
<dbReference type="GO" id="GO:0009451">
    <property type="term" value="P:RNA modification"/>
    <property type="evidence" value="ECO:0007669"/>
    <property type="project" value="InterPro"/>
</dbReference>
<feature type="repeat" description="PPR" evidence="2">
    <location>
        <begin position="174"/>
        <end position="204"/>
    </location>
</feature>
<evidence type="ECO:0000313" key="3">
    <source>
        <dbReference type="EMBL" id="GAU25421.1"/>
    </source>
</evidence>
<dbReference type="PANTHER" id="PTHR47926">
    <property type="entry name" value="PENTATRICOPEPTIDE REPEAT-CONTAINING PROTEIN"/>
    <property type="match status" value="1"/>
</dbReference>
<dbReference type="EMBL" id="DF973311">
    <property type="protein sequence ID" value="GAU25421.1"/>
    <property type="molecule type" value="Genomic_DNA"/>
</dbReference>
<name>A0A2Z6M057_TRISU</name>
<protein>
    <recommendedName>
        <fullName evidence="5">Pentatricopeptide repeat-containing protein</fullName>
    </recommendedName>
</protein>
<evidence type="ECO:0000313" key="4">
    <source>
        <dbReference type="Proteomes" id="UP000242715"/>
    </source>
</evidence>
<dbReference type="InterPro" id="IPR046960">
    <property type="entry name" value="PPR_At4g14850-like_plant"/>
</dbReference>
<evidence type="ECO:0000256" key="2">
    <source>
        <dbReference type="PROSITE-ProRule" id="PRU00708"/>
    </source>
</evidence>
<dbReference type="InterPro" id="IPR002885">
    <property type="entry name" value="PPR_rpt"/>
</dbReference>
<gene>
    <name evidence="3" type="ORF">TSUD_70740</name>
</gene>
<dbReference type="FunFam" id="1.25.40.10:FF:000344">
    <property type="entry name" value="Pentatricopeptide repeat-containing protein"/>
    <property type="match status" value="1"/>
</dbReference>
<accession>A0A2Z6M057</accession>
<dbReference type="AlphaFoldDB" id="A0A2Z6M057"/>
<dbReference type="PANTHER" id="PTHR47926:SF359">
    <property type="entry name" value="PENTACOTRIPEPTIDE-REPEAT REGION OF PRORP DOMAIN-CONTAINING PROTEIN"/>
    <property type="match status" value="1"/>
</dbReference>
<dbReference type="GO" id="GO:0003723">
    <property type="term" value="F:RNA binding"/>
    <property type="evidence" value="ECO:0007669"/>
    <property type="project" value="InterPro"/>
</dbReference>
<dbReference type="Pfam" id="PF13041">
    <property type="entry name" value="PPR_2"/>
    <property type="match status" value="1"/>
</dbReference>
<evidence type="ECO:0000256" key="1">
    <source>
        <dbReference type="ARBA" id="ARBA00022737"/>
    </source>
</evidence>
<organism evidence="3 4">
    <name type="scientific">Trifolium subterraneum</name>
    <name type="common">Subterranean clover</name>
    <dbReference type="NCBI Taxonomy" id="3900"/>
    <lineage>
        <taxon>Eukaryota</taxon>
        <taxon>Viridiplantae</taxon>
        <taxon>Streptophyta</taxon>
        <taxon>Embryophyta</taxon>
        <taxon>Tracheophyta</taxon>
        <taxon>Spermatophyta</taxon>
        <taxon>Magnoliopsida</taxon>
        <taxon>eudicotyledons</taxon>
        <taxon>Gunneridae</taxon>
        <taxon>Pentapetalae</taxon>
        <taxon>rosids</taxon>
        <taxon>fabids</taxon>
        <taxon>Fabales</taxon>
        <taxon>Fabaceae</taxon>
        <taxon>Papilionoideae</taxon>
        <taxon>50 kb inversion clade</taxon>
        <taxon>NPAAA clade</taxon>
        <taxon>Hologalegina</taxon>
        <taxon>IRL clade</taxon>
        <taxon>Trifolieae</taxon>
        <taxon>Trifolium</taxon>
    </lineage>
</organism>
<dbReference type="InterPro" id="IPR011990">
    <property type="entry name" value="TPR-like_helical_dom_sf"/>
</dbReference>
<dbReference type="Gene3D" id="1.25.40.10">
    <property type="entry name" value="Tetratricopeptide repeat domain"/>
    <property type="match status" value="1"/>
</dbReference>
<dbReference type="Proteomes" id="UP000242715">
    <property type="component" value="Unassembled WGS sequence"/>
</dbReference>
<sequence length="265" mass="29201">MNKGKDSLKWVLLDLIERCNNLRTFKQIHAQLLTSTLVANDLVVPKAANFFGKHVADIHYPCNFLKQFDWSLSSFPCNLIISGYGAGHLPWAAILIYRWVVSHGFVPDVYTVPAVLKSCAKFSGIAEVRQFHTLAVKTGLWCDIFVQNSLVHVYSICGDTVEAGKVFDVMLVRDVVSWTGLISGYVKAGLFNDAVALFLRMDVAPNVATFVSILGACGKLGYLNLGKGIHGVILIPFLDQTAMPEPMLINHLKSDEMLVATVSKM</sequence>
<proteinExistence type="predicted"/>
<dbReference type="PROSITE" id="PS51375">
    <property type="entry name" value="PPR"/>
    <property type="match status" value="1"/>
</dbReference>
<keyword evidence="4" id="KW-1185">Reference proteome</keyword>
<dbReference type="NCBIfam" id="TIGR00756">
    <property type="entry name" value="PPR"/>
    <property type="match status" value="1"/>
</dbReference>
<dbReference type="OrthoDB" id="1908712at2759"/>
<evidence type="ECO:0008006" key="5">
    <source>
        <dbReference type="Google" id="ProtNLM"/>
    </source>
</evidence>
<reference evidence="4" key="1">
    <citation type="journal article" date="2017" name="Front. Plant Sci.">
        <title>Climate Clever Clovers: New Paradigm to Reduce the Environmental Footprint of Ruminants by Breeding Low Methanogenic Forages Utilizing Haplotype Variation.</title>
        <authorList>
            <person name="Kaur P."/>
            <person name="Appels R."/>
            <person name="Bayer P.E."/>
            <person name="Keeble-Gagnere G."/>
            <person name="Wang J."/>
            <person name="Hirakawa H."/>
            <person name="Shirasawa K."/>
            <person name="Vercoe P."/>
            <person name="Stefanova K."/>
            <person name="Durmic Z."/>
            <person name="Nichols P."/>
            <person name="Revell C."/>
            <person name="Isobe S.N."/>
            <person name="Edwards D."/>
            <person name="Erskine W."/>
        </authorList>
    </citation>
    <scope>NUCLEOTIDE SEQUENCE [LARGE SCALE GENOMIC DNA]</scope>
    <source>
        <strain evidence="4">cv. Daliak</strain>
    </source>
</reference>